<dbReference type="SUPFAM" id="SSF54849">
    <property type="entry name" value="GroEL-intermediate domain like"/>
    <property type="match status" value="1"/>
</dbReference>
<dbReference type="GO" id="GO:0051082">
    <property type="term" value="F:unfolded protein binding"/>
    <property type="evidence" value="ECO:0007669"/>
    <property type="project" value="InterPro"/>
</dbReference>
<dbReference type="RefSeq" id="XP_067544484.1">
    <property type="nucleotide sequence ID" value="XM_067688897.1"/>
</dbReference>
<comment type="function">
    <text evidence="1">Molecular chaperone; assists the folding of proteins upon ATP hydrolysis.</text>
</comment>
<reference evidence="8 9" key="1">
    <citation type="submission" date="2016-02" db="EMBL/GenBank/DDBJ databases">
        <title>Discovery of a natural microsporidian pathogen with a broad tissue tropism in Caenorhabditis elegans.</title>
        <authorList>
            <person name="Luallen R.J."/>
            <person name="Reinke A.W."/>
            <person name="Tong L."/>
            <person name="Botts M.R."/>
            <person name="Felix M.-A."/>
            <person name="Troemel E.R."/>
        </authorList>
    </citation>
    <scope>NUCLEOTIDE SEQUENCE [LARGE SCALE GENOMIC DNA]</scope>
    <source>
        <strain evidence="8 9">JUm2807</strain>
    </source>
</reference>
<dbReference type="Gene3D" id="3.30.260.10">
    <property type="entry name" value="TCP-1-like chaperonin intermediate domain"/>
    <property type="match status" value="1"/>
</dbReference>
<name>A0A177EFM9_9MICR</name>
<dbReference type="Proteomes" id="UP000185944">
    <property type="component" value="Unassembled WGS sequence"/>
</dbReference>
<dbReference type="VEuPathDB" id="MicrosporidiaDB:NEDG_01479"/>
<dbReference type="Pfam" id="PF00118">
    <property type="entry name" value="Cpn60_TCP1"/>
    <property type="match status" value="1"/>
</dbReference>
<protein>
    <submittedName>
        <fullName evidence="8">T-complex protein 1 subunit epsilon</fullName>
    </submittedName>
</protein>
<dbReference type="InterPro" id="IPR027410">
    <property type="entry name" value="TCP-1-like_intermed_sf"/>
</dbReference>
<dbReference type="InterPro" id="IPR017998">
    <property type="entry name" value="Chaperone_TCP-1"/>
</dbReference>
<evidence type="ECO:0000256" key="6">
    <source>
        <dbReference type="ARBA" id="ARBA00023186"/>
    </source>
</evidence>
<accession>A0A177EFM9</accession>
<dbReference type="Gene3D" id="3.50.7.10">
    <property type="entry name" value="GroEL"/>
    <property type="match status" value="1"/>
</dbReference>
<dbReference type="SUPFAM" id="SSF52029">
    <property type="entry name" value="GroEL apical domain-like"/>
    <property type="match status" value="1"/>
</dbReference>
<gene>
    <name evidence="8" type="ORF">NEDG_01479</name>
</gene>
<evidence type="ECO:0000313" key="8">
    <source>
        <dbReference type="EMBL" id="OAG29932.1"/>
    </source>
</evidence>
<keyword evidence="6 7" id="KW-0143">Chaperone</keyword>
<dbReference type="SUPFAM" id="SSF48592">
    <property type="entry name" value="GroEL equatorial domain-like"/>
    <property type="match status" value="1"/>
</dbReference>
<dbReference type="Gene3D" id="1.10.560.10">
    <property type="entry name" value="GroEL-like equatorial domain"/>
    <property type="match status" value="1"/>
</dbReference>
<dbReference type="GO" id="GO:0016887">
    <property type="term" value="F:ATP hydrolysis activity"/>
    <property type="evidence" value="ECO:0007669"/>
    <property type="project" value="InterPro"/>
</dbReference>
<dbReference type="PRINTS" id="PR00304">
    <property type="entry name" value="TCOMPLEXTCP1"/>
</dbReference>
<keyword evidence="9" id="KW-1185">Reference proteome</keyword>
<evidence type="ECO:0000256" key="5">
    <source>
        <dbReference type="ARBA" id="ARBA00022840"/>
    </source>
</evidence>
<evidence type="ECO:0000256" key="2">
    <source>
        <dbReference type="ARBA" id="ARBA00008020"/>
    </source>
</evidence>
<dbReference type="STRING" id="1805483.A0A177EFM9"/>
<dbReference type="GO" id="GO:0005524">
    <property type="term" value="F:ATP binding"/>
    <property type="evidence" value="ECO:0007669"/>
    <property type="project" value="UniProtKB-KW"/>
</dbReference>
<keyword evidence="4 7" id="KW-0547">Nucleotide-binding</keyword>
<dbReference type="OrthoDB" id="10248520at2759"/>
<dbReference type="InterPro" id="IPR002194">
    <property type="entry name" value="Chaperonin_TCP-1_CS"/>
</dbReference>
<evidence type="ECO:0000256" key="1">
    <source>
        <dbReference type="ARBA" id="ARBA00002912"/>
    </source>
</evidence>
<dbReference type="InterPro" id="IPR002423">
    <property type="entry name" value="Cpn60/GroEL/TCP-1"/>
</dbReference>
<dbReference type="PROSITE" id="PS00995">
    <property type="entry name" value="TCP1_3"/>
    <property type="match status" value="1"/>
</dbReference>
<comment type="caution">
    <text evidence="8">The sequence shown here is derived from an EMBL/GenBank/DDBJ whole genome shotgun (WGS) entry which is preliminary data.</text>
</comment>
<dbReference type="GO" id="GO:0005832">
    <property type="term" value="C:chaperonin-containing T-complex"/>
    <property type="evidence" value="ECO:0007669"/>
    <property type="project" value="UniProtKB-ARBA"/>
</dbReference>
<comment type="similarity">
    <text evidence="2 7">Belongs to the TCP-1 chaperonin family.</text>
</comment>
<dbReference type="InterPro" id="IPR027413">
    <property type="entry name" value="GROEL-like_equatorial_sf"/>
</dbReference>
<comment type="subunit">
    <text evidence="3">Component of the T-complex protein 1 (TCP1) complex.</text>
</comment>
<evidence type="ECO:0000313" key="9">
    <source>
        <dbReference type="Proteomes" id="UP000185944"/>
    </source>
</evidence>
<evidence type="ECO:0000256" key="4">
    <source>
        <dbReference type="ARBA" id="ARBA00022741"/>
    </source>
</evidence>
<dbReference type="EMBL" id="LTDL01000038">
    <property type="protein sequence ID" value="OAG29932.1"/>
    <property type="molecule type" value="Genomic_DNA"/>
</dbReference>
<proteinExistence type="inferred from homology"/>
<keyword evidence="5 7" id="KW-0067">ATP-binding</keyword>
<dbReference type="InterPro" id="IPR027409">
    <property type="entry name" value="GroEL-like_apical_dom_sf"/>
</dbReference>
<organism evidence="8 9">
    <name type="scientific">Nematocida displodere</name>
    <dbReference type="NCBI Taxonomy" id="1805483"/>
    <lineage>
        <taxon>Eukaryota</taxon>
        <taxon>Fungi</taxon>
        <taxon>Fungi incertae sedis</taxon>
        <taxon>Microsporidia</taxon>
        <taxon>Nematocida</taxon>
    </lineage>
</organism>
<sequence length="494" mass="54180">MSYNFCDEYGRPYVLIKEQESRKRIEEKNILAENVKAFCSIVDSISTSVGPFGADKAIVSADGEVIITNDGATMLKEMDLESTAMGRLITQLSTAQDSEIGDGTTSVVIIAAALLREAELLNTRGMHPLKIIRGYEEALEIALKTVDRKSKALTSAEMRQAMADVGRSTLSSKVISRSIEKYIDIAIEAVESVEDARGEINLEMIKVEGETKTGESEIIRGVYLPKEFSHFQMRKSIDNAQIALLACPFEPPKIKVKHDLNVHGVEEFEKLSQYEKALFTEMVETIKRSGATVVLCQWGFDDEANSLLLQAGISAVRWVGAQELEMVAVHCGAQIISRFEDLTAESLGTGSVKEKHGTIRVENPQKGKAVTILVRGGTQAIIEETKRSIQDVLCTVRNIKKDRKLVQGAGAIDLECANAIFEALPGSLGSAYGRALQELPMALARNMGEDPIARIAQVQSEEVWEGAFSKKHQYILATQTAKSIIRIDDVIGTQ</sequence>
<evidence type="ECO:0000256" key="3">
    <source>
        <dbReference type="ARBA" id="ARBA00011381"/>
    </source>
</evidence>
<dbReference type="AlphaFoldDB" id="A0A177EFM9"/>
<dbReference type="PANTHER" id="PTHR11353">
    <property type="entry name" value="CHAPERONIN"/>
    <property type="match status" value="1"/>
</dbReference>
<evidence type="ECO:0000256" key="7">
    <source>
        <dbReference type="RuleBase" id="RU004187"/>
    </source>
</evidence>
<dbReference type="GO" id="GO:0140662">
    <property type="term" value="F:ATP-dependent protein folding chaperone"/>
    <property type="evidence" value="ECO:0007669"/>
    <property type="project" value="InterPro"/>
</dbReference>
<dbReference type="GeneID" id="93647829"/>